<evidence type="ECO:0000256" key="1">
    <source>
        <dbReference type="SAM" id="Phobius"/>
    </source>
</evidence>
<keyword evidence="1" id="KW-0472">Membrane</keyword>
<keyword evidence="1" id="KW-1133">Transmembrane helix</keyword>
<proteinExistence type="predicted"/>
<sequence length="72" mass="8062">MRLHIFIYVCLWTGVYGRILLLGFTKACKEPRLEPRAVSSVLKKVKRTPVTAQRGCTVAGWQTGGCAGFYTR</sequence>
<dbReference type="Proteomes" id="UP000241462">
    <property type="component" value="Unassembled WGS sequence"/>
</dbReference>
<dbReference type="EMBL" id="KZ678385">
    <property type="protein sequence ID" value="PSR99266.1"/>
    <property type="molecule type" value="Genomic_DNA"/>
</dbReference>
<name>A0A2T3AII7_9PEZI</name>
<protein>
    <submittedName>
        <fullName evidence="2">Uncharacterized protein</fullName>
    </submittedName>
</protein>
<dbReference type="InParanoid" id="A0A2T3AII7"/>
<accession>A0A2T3AII7</accession>
<evidence type="ECO:0000313" key="3">
    <source>
        <dbReference type="Proteomes" id="UP000241462"/>
    </source>
</evidence>
<keyword evidence="1" id="KW-0812">Transmembrane</keyword>
<evidence type="ECO:0000313" key="2">
    <source>
        <dbReference type="EMBL" id="PSR99266.1"/>
    </source>
</evidence>
<feature type="transmembrane region" description="Helical" evidence="1">
    <location>
        <begin position="6"/>
        <end position="24"/>
    </location>
</feature>
<reference evidence="2 3" key="1">
    <citation type="journal article" date="2018" name="Mycol. Prog.">
        <title>Coniella lustricola, a new species from submerged detritus.</title>
        <authorList>
            <person name="Raudabaugh D.B."/>
            <person name="Iturriaga T."/>
            <person name="Carver A."/>
            <person name="Mondo S."/>
            <person name="Pangilinan J."/>
            <person name="Lipzen A."/>
            <person name="He G."/>
            <person name="Amirebrahimi M."/>
            <person name="Grigoriev I.V."/>
            <person name="Miller A.N."/>
        </authorList>
    </citation>
    <scope>NUCLEOTIDE SEQUENCE [LARGE SCALE GENOMIC DNA]</scope>
    <source>
        <strain evidence="2 3">B22-T-1</strain>
    </source>
</reference>
<organism evidence="2 3">
    <name type="scientific">Coniella lustricola</name>
    <dbReference type="NCBI Taxonomy" id="2025994"/>
    <lineage>
        <taxon>Eukaryota</taxon>
        <taxon>Fungi</taxon>
        <taxon>Dikarya</taxon>
        <taxon>Ascomycota</taxon>
        <taxon>Pezizomycotina</taxon>
        <taxon>Sordariomycetes</taxon>
        <taxon>Sordariomycetidae</taxon>
        <taxon>Diaporthales</taxon>
        <taxon>Schizoparmaceae</taxon>
        <taxon>Coniella</taxon>
    </lineage>
</organism>
<keyword evidence="3" id="KW-1185">Reference proteome</keyword>
<dbReference type="AlphaFoldDB" id="A0A2T3AII7"/>
<gene>
    <name evidence="2" type="ORF">BD289DRAFT_424467</name>
</gene>